<dbReference type="Proteomes" id="UP000323142">
    <property type="component" value="Unassembled WGS sequence"/>
</dbReference>
<dbReference type="AlphaFoldDB" id="A0A5B2V609"/>
<sequence>MQFPLKTLALSALSVLVLGGAAKAADISISINAPVGVRQVAEWDGGGYYGGGRREVERYVEERRGGRGYGYGHGHGYDDDGYRSWPERRSWNRPVSVRPAWGGEECRVIIKRRVNPWGDMVVKRIKICD</sequence>
<keyword evidence="3" id="KW-1185">Reference proteome</keyword>
<evidence type="ECO:0000313" key="2">
    <source>
        <dbReference type="EMBL" id="KAA2234356.1"/>
    </source>
</evidence>
<accession>A0A5B2V609</accession>
<name>A0A5B2V609_9HYPH</name>
<dbReference type="OrthoDB" id="8162480at2"/>
<comment type="caution">
    <text evidence="2">The sequence shown here is derived from an EMBL/GenBank/DDBJ whole genome shotgun (WGS) entry which is preliminary data.</text>
</comment>
<protein>
    <submittedName>
        <fullName evidence="2">Uncharacterized protein</fullName>
    </submittedName>
</protein>
<organism evidence="2 3">
    <name type="scientific">Salinarimonas soli</name>
    <dbReference type="NCBI Taxonomy" id="1638099"/>
    <lineage>
        <taxon>Bacteria</taxon>
        <taxon>Pseudomonadati</taxon>
        <taxon>Pseudomonadota</taxon>
        <taxon>Alphaproteobacteria</taxon>
        <taxon>Hyphomicrobiales</taxon>
        <taxon>Salinarimonadaceae</taxon>
        <taxon>Salinarimonas</taxon>
    </lineage>
</organism>
<keyword evidence="1" id="KW-0732">Signal</keyword>
<evidence type="ECO:0000313" key="3">
    <source>
        <dbReference type="Proteomes" id="UP000323142"/>
    </source>
</evidence>
<reference evidence="2 3" key="1">
    <citation type="submission" date="2019-09" db="EMBL/GenBank/DDBJ databases">
        <title>Salinarimonas rosea gen. nov., sp. nov., a new member of the a-2 subgroup of the Proteobacteria.</title>
        <authorList>
            <person name="Liu J."/>
        </authorList>
    </citation>
    <scope>NUCLEOTIDE SEQUENCE [LARGE SCALE GENOMIC DNA]</scope>
    <source>
        <strain evidence="2 3">BN140002</strain>
    </source>
</reference>
<feature type="signal peptide" evidence="1">
    <location>
        <begin position="1"/>
        <end position="24"/>
    </location>
</feature>
<dbReference type="EMBL" id="VUOA01000048">
    <property type="protein sequence ID" value="KAA2234356.1"/>
    <property type="molecule type" value="Genomic_DNA"/>
</dbReference>
<gene>
    <name evidence="2" type="ORF">F0L46_23880</name>
</gene>
<evidence type="ECO:0000256" key="1">
    <source>
        <dbReference type="SAM" id="SignalP"/>
    </source>
</evidence>
<proteinExistence type="predicted"/>
<dbReference type="RefSeq" id="WP_149822125.1">
    <property type="nucleotide sequence ID" value="NZ_VUOA01000048.1"/>
</dbReference>
<reference evidence="2 3" key="2">
    <citation type="submission" date="2019-09" db="EMBL/GenBank/DDBJ databases">
        <authorList>
            <person name="Jin C."/>
        </authorList>
    </citation>
    <scope>NUCLEOTIDE SEQUENCE [LARGE SCALE GENOMIC DNA]</scope>
    <source>
        <strain evidence="2 3">BN140002</strain>
    </source>
</reference>
<feature type="chain" id="PRO_5022871213" evidence="1">
    <location>
        <begin position="25"/>
        <end position="129"/>
    </location>
</feature>